<evidence type="ECO:0008006" key="6">
    <source>
        <dbReference type="Google" id="ProtNLM"/>
    </source>
</evidence>
<comment type="caution">
    <text evidence="3">The sequence shown here is derived from an EMBL/GenBank/DDBJ whole genome shotgun (WGS) entry which is preliminary data.</text>
</comment>
<protein>
    <recommendedName>
        <fullName evidence="6">Penicillin-binding protein activator LpoB</fullName>
    </recommendedName>
</protein>
<dbReference type="AlphaFoldDB" id="A0A8I1KGB5"/>
<dbReference type="PROSITE" id="PS51257">
    <property type="entry name" value="PROKAR_LIPOPROTEIN"/>
    <property type="match status" value="1"/>
</dbReference>
<dbReference type="RefSeq" id="WP_199493587.1">
    <property type="nucleotide sequence ID" value="NZ_JAEMOO010000014.1"/>
</dbReference>
<evidence type="ECO:0000313" key="3">
    <source>
        <dbReference type="EMBL" id="MBJ7314475.1"/>
    </source>
</evidence>
<evidence type="ECO:0000313" key="5">
    <source>
        <dbReference type="Proteomes" id="UP000655994"/>
    </source>
</evidence>
<reference evidence="3 5" key="1">
    <citation type="submission" date="2020-09" db="EMBL/GenBank/DDBJ databases">
        <title>Draft Genomes of Bacterial Isolates from North Pond Shallow Sediments.</title>
        <authorList>
            <person name="Kiel Reese B."/>
            <person name="Mullis M."/>
            <person name="Weisend R.E."/>
        </authorList>
    </citation>
    <scope>NUCLEOTIDE SEQUENCE</scope>
    <source>
        <strain evidence="3">KJE-2</strain>
        <strain evidence="2 5">KJE-3</strain>
    </source>
</reference>
<dbReference type="EMBL" id="JAEMOP010000002">
    <property type="protein sequence ID" value="MBJ7314475.1"/>
    <property type="molecule type" value="Genomic_DNA"/>
</dbReference>
<keyword evidence="1" id="KW-0732">Signal</keyword>
<dbReference type="Proteomes" id="UP000655994">
    <property type="component" value="Unassembled WGS sequence"/>
</dbReference>
<evidence type="ECO:0000256" key="1">
    <source>
        <dbReference type="SAM" id="SignalP"/>
    </source>
</evidence>
<accession>A0A8I1KGB5</accession>
<dbReference type="EMBL" id="JAEMOS010000004">
    <property type="protein sequence ID" value="MBJ7265635.1"/>
    <property type="molecule type" value="Genomic_DNA"/>
</dbReference>
<proteinExistence type="predicted"/>
<name>A0A8I1KGB5_9GAMM</name>
<feature type="chain" id="PRO_5034354997" description="Penicillin-binding protein activator LpoB" evidence="1">
    <location>
        <begin position="23"/>
        <end position="185"/>
    </location>
</feature>
<organism evidence="3 4">
    <name type="scientific">Idiomarina abyssalis</name>
    <dbReference type="NCBI Taxonomy" id="86102"/>
    <lineage>
        <taxon>Bacteria</taxon>
        <taxon>Pseudomonadati</taxon>
        <taxon>Pseudomonadota</taxon>
        <taxon>Gammaproteobacteria</taxon>
        <taxon>Alteromonadales</taxon>
        <taxon>Idiomarinaceae</taxon>
        <taxon>Idiomarina</taxon>
    </lineage>
</organism>
<sequence>MFRIKGLTSIALVLTISGCAVQNFNSYASPDDIEIDRLLVNSLSSSFNEAAIQEVEFCEAVPKAKFTCITAKNFKKPGINFSESDLMKVVKDENVDHVVLVSLVSTKAKNEAVVIQSGNQSQIINGVTEQKLFQVQLISMLNGEIVYSAEIETQYGETTADFQKRNFYGQIFDEIVEDWKKKNIH</sequence>
<dbReference type="Proteomes" id="UP000621390">
    <property type="component" value="Unassembled WGS sequence"/>
</dbReference>
<evidence type="ECO:0000313" key="2">
    <source>
        <dbReference type="EMBL" id="MBJ7265635.1"/>
    </source>
</evidence>
<keyword evidence="5" id="KW-1185">Reference proteome</keyword>
<gene>
    <name evidence="2" type="ORF">JHC10_01620</name>
    <name evidence="3" type="ORF">JHC11_00475</name>
</gene>
<evidence type="ECO:0000313" key="4">
    <source>
        <dbReference type="Proteomes" id="UP000621390"/>
    </source>
</evidence>
<feature type="signal peptide" evidence="1">
    <location>
        <begin position="1"/>
        <end position="22"/>
    </location>
</feature>